<keyword evidence="3" id="KW-1185">Reference proteome</keyword>
<protein>
    <recommendedName>
        <fullName evidence="1">N-acetyltransferase domain-containing protein</fullName>
    </recommendedName>
</protein>
<dbReference type="Proteomes" id="UP000252249">
    <property type="component" value="Unassembled WGS sequence"/>
</dbReference>
<dbReference type="PROSITE" id="PS51186">
    <property type="entry name" value="GNAT"/>
    <property type="match status" value="1"/>
</dbReference>
<dbReference type="InterPro" id="IPR016181">
    <property type="entry name" value="Acyl_CoA_acyltransferase"/>
</dbReference>
<comment type="caution">
    <text evidence="2">The sequence shown here is derived from an EMBL/GenBank/DDBJ whole genome shotgun (WGS) entry which is preliminary data.</text>
</comment>
<feature type="domain" description="N-acetyltransferase" evidence="1">
    <location>
        <begin position="44"/>
        <end position="203"/>
    </location>
</feature>
<evidence type="ECO:0000259" key="1">
    <source>
        <dbReference type="PROSITE" id="PS51186"/>
    </source>
</evidence>
<proteinExistence type="predicted"/>
<dbReference type="AlphaFoldDB" id="A0A368P9M3"/>
<organism evidence="2 3">
    <name type="scientific">Oceanihabitans sediminis</name>
    <dbReference type="NCBI Taxonomy" id="1812012"/>
    <lineage>
        <taxon>Bacteria</taxon>
        <taxon>Pseudomonadati</taxon>
        <taxon>Bacteroidota</taxon>
        <taxon>Flavobacteriia</taxon>
        <taxon>Flavobacteriales</taxon>
        <taxon>Flavobacteriaceae</taxon>
        <taxon>Oceanihabitans</taxon>
    </lineage>
</organism>
<name>A0A368P9M3_9FLAO</name>
<dbReference type="Gene3D" id="3.40.630.30">
    <property type="match status" value="1"/>
</dbReference>
<gene>
    <name evidence="2" type="ORF">DU428_04405</name>
</gene>
<dbReference type="GO" id="GO:0016747">
    <property type="term" value="F:acyltransferase activity, transferring groups other than amino-acyl groups"/>
    <property type="evidence" value="ECO:0007669"/>
    <property type="project" value="InterPro"/>
</dbReference>
<evidence type="ECO:0000313" key="3">
    <source>
        <dbReference type="Proteomes" id="UP000252249"/>
    </source>
</evidence>
<reference evidence="2 3" key="1">
    <citation type="submission" date="2018-07" db="EMBL/GenBank/DDBJ databases">
        <title>Oceanihabitans testaceum sp. nov., isolated from marine sediment.</title>
        <authorList>
            <person name="Li C.-M."/>
        </authorList>
    </citation>
    <scope>NUCLEOTIDE SEQUENCE [LARGE SCALE GENOMIC DNA]</scope>
    <source>
        <strain evidence="2 3">S9-10</strain>
    </source>
</reference>
<dbReference type="InterPro" id="IPR000182">
    <property type="entry name" value="GNAT_dom"/>
</dbReference>
<accession>A0A368P9M3</accession>
<sequence length="208" mass="24924">MRIKSFINQYRWSSFPRILKALGRKIGIVSETFFLLKYEINKTDIINKFNELDYSDVQELSEKNLYKIGFFNEEKLALYKERFDKGSYSCYAIVNDDEIQYLTWISWHNMNYPTFFDKCEALESNQALLEDSYCSPNHRGKGYHSKMNIYRLKKILDKGKSEVLVLVLKENKPALKVQYRSGFYHYKTIKYIKIGIWSRVFQKKHIIK</sequence>
<dbReference type="OrthoDB" id="1450704at2"/>
<dbReference type="SUPFAM" id="SSF55729">
    <property type="entry name" value="Acyl-CoA N-acyltransferases (Nat)"/>
    <property type="match status" value="1"/>
</dbReference>
<dbReference type="EMBL" id="QPIG01000001">
    <property type="protein sequence ID" value="RCU58625.1"/>
    <property type="molecule type" value="Genomic_DNA"/>
</dbReference>
<evidence type="ECO:0000313" key="2">
    <source>
        <dbReference type="EMBL" id="RCU58625.1"/>
    </source>
</evidence>
<dbReference type="RefSeq" id="WP_113966770.1">
    <property type="nucleotide sequence ID" value="NZ_QNRP01000011.1"/>
</dbReference>